<evidence type="ECO:0000313" key="10">
    <source>
        <dbReference type="EMBL" id="SIP97822.1"/>
    </source>
</evidence>
<dbReference type="GO" id="GO:0008237">
    <property type="term" value="F:metallopeptidase activity"/>
    <property type="evidence" value="ECO:0007669"/>
    <property type="project" value="UniProtKB-KW"/>
</dbReference>
<dbReference type="OrthoDB" id="9803993at2"/>
<dbReference type="Pfam" id="PF02073">
    <property type="entry name" value="Peptidase_M29"/>
    <property type="match status" value="1"/>
</dbReference>
<dbReference type="GO" id="GO:0006508">
    <property type="term" value="P:proteolysis"/>
    <property type="evidence" value="ECO:0007669"/>
    <property type="project" value="UniProtKB-KW"/>
</dbReference>
<keyword evidence="5 10" id="KW-0031">Aminopeptidase</keyword>
<evidence type="ECO:0000256" key="4">
    <source>
        <dbReference type="ARBA" id="ARBA00008236"/>
    </source>
</evidence>
<dbReference type="AlphaFoldDB" id="A0A1N6P108"/>
<keyword evidence="8" id="KW-0378">Hydrolase</keyword>
<gene>
    <name evidence="10" type="ORF">SAMN05920897_10267</name>
</gene>
<dbReference type="InterPro" id="IPR035097">
    <property type="entry name" value="M29_N-terminal"/>
</dbReference>
<dbReference type="Gene3D" id="3.40.1830.10">
    <property type="entry name" value="Thermophilic metalloprotease (M29)"/>
    <property type="match status" value="1"/>
</dbReference>
<keyword evidence="9" id="KW-0482">Metalloprotease</keyword>
<protein>
    <submittedName>
        <fullName evidence="10">Aminopeptidase</fullName>
    </submittedName>
</protein>
<organism evidence="10 11">
    <name type="scientific">Alkalispirochaeta americana</name>
    <dbReference type="NCBI Taxonomy" id="159291"/>
    <lineage>
        <taxon>Bacteria</taxon>
        <taxon>Pseudomonadati</taxon>
        <taxon>Spirochaetota</taxon>
        <taxon>Spirochaetia</taxon>
        <taxon>Spirochaetales</taxon>
        <taxon>Spirochaetaceae</taxon>
        <taxon>Alkalispirochaeta</taxon>
    </lineage>
</organism>
<comment type="cofactor">
    <cofactor evidence="2">
        <name>Mg(2+)</name>
        <dbReference type="ChEBI" id="CHEBI:18420"/>
    </cofactor>
</comment>
<comment type="cofactor">
    <cofactor evidence="3">
        <name>Zn(2+)</name>
        <dbReference type="ChEBI" id="CHEBI:29105"/>
    </cofactor>
</comment>
<evidence type="ECO:0000256" key="8">
    <source>
        <dbReference type="ARBA" id="ARBA00022801"/>
    </source>
</evidence>
<keyword evidence="7" id="KW-0479">Metal-binding</keyword>
<dbReference type="PRINTS" id="PR00919">
    <property type="entry name" value="THERMOPTASE"/>
</dbReference>
<dbReference type="PANTHER" id="PTHR34448:SF3">
    <property type="entry name" value="AMINOPEPTIDASE AMPS"/>
    <property type="match status" value="1"/>
</dbReference>
<evidence type="ECO:0000256" key="5">
    <source>
        <dbReference type="ARBA" id="ARBA00022438"/>
    </source>
</evidence>
<evidence type="ECO:0000256" key="7">
    <source>
        <dbReference type="ARBA" id="ARBA00022723"/>
    </source>
</evidence>
<evidence type="ECO:0000256" key="2">
    <source>
        <dbReference type="ARBA" id="ARBA00001946"/>
    </source>
</evidence>
<evidence type="ECO:0000256" key="6">
    <source>
        <dbReference type="ARBA" id="ARBA00022670"/>
    </source>
</evidence>
<dbReference type="Proteomes" id="UP000186400">
    <property type="component" value="Unassembled WGS sequence"/>
</dbReference>
<comment type="cofactor">
    <cofactor evidence="1">
        <name>Co(2+)</name>
        <dbReference type="ChEBI" id="CHEBI:48828"/>
    </cofactor>
</comment>
<dbReference type="InterPro" id="IPR052170">
    <property type="entry name" value="M29_Exopeptidase"/>
</dbReference>
<dbReference type="GO" id="GO:0004177">
    <property type="term" value="F:aminopeptidase activity"/>
    <property type="evidence" value="ECO:0007669"/>
    <property type="project" value="UniProtKB-KW"/>
</dbReference>
<evidence type="ECO:0000256" key="1">
    <source>
        <dbReference type="ARBA" id="ARBA00001941"/>
    </source>
</evidence>
<evidence type="ECO:0000256" key="9">
    <source>
        <dbReference type="ARBA" id="ARBA00023049"/>
    </source>
</evidence>
<proteinExistence type="inferred from homology"/>
<reference evidence="10 11" key="1">
    <citation type="submission" date="2017-01" db="EMBL/GenBank/DDBJ databases">
        <authorList>
            <person name="Mah S.A."/>
            <person name="Swanson W.J."/>
            <person name="Moy G.W."/>
            <person name="Vacquier V.D."/>
        </authorList>
    </citation>
    <scope>NUCLEOTIDE SEQUENCE [LARGE SCALE GENOMIC DNA]</scope>
    <source>
        <strain evidence="10 11">ASpG1</strain>
    </source>
</reference>
<dbReference type="GO" id="GO:0046872">
    <property type="term" value="F:metal ion binding"/>
    <property type="evidence" value="ECO:0007669"/>
    <property type="project" value="UniProtKB-KW"/>
</dbReference>
<evidence type="ECO:0000313" key="11">
    <source>
        <dbReference type="Proteomes" id="UP000186400"/>
    </source>
</evidence>
<comment type="similarity">
    <text evidence="4">Belongs to the peptidase M29 family.</text>
</comment>
<evidence type="ECO:0000256" key="3">
    <source>
        <dbReference type="ARBA" id="ARBA00001947"/>
    </source>
</evidence>
<name>A0A1N6P108_9SPIO</name>
<dbReference type="RefSeq" id="WP_076487621.1">
    <property type="nucleotide sequence ID" value="NZ_FTMS01000002.1"/>
</dbReference>
<accession>A0A1N6P108</accession>
<sequence>MEIEKYLERFAHVALAGVNLQQGQPLAIKVEPENLDAAVVVASLAYQRGASYVDLWTESSRLLRTRLDFSGQDHLSFVPSYRESRNKELLRDRWALLSIKSPVDPSVLDGADTGRMGAITRALSETDAELRRGLSNDETQWTVMAVPSPKWAGAVLNMPPGEEALHALWEAFVPILRLDADDPARFWKDHGAFLAERARTMTELKIRELHFSGAGTDLTVGLSSRARWKGGGARTSEGIEFSPNLPTEEVFTTPDYRQTRGRAAISRPVRVMGTMVRDAWMEFDQGKVVNFGASSGKEALREFLEVDRGSSFMGEIALVDSRGPIFQSGLLFDNILLDENAACHFALGFAYPSCIEGGTVLDDKTLDEIGANRSRQHLDFMIGTEAMEVRATLQDGSTQRIIERGRFVS</sequence>
<keyword evidence="6" id="KW-0645">Protease</keyword>
<dbReference type="SUPFAM" id="SSF144052">
    <property type="entry name" value="Thermophilic metalloprotease-like"/>
    <property type="match status" value="1"/>
</dbReference>
<keyword evidence="11" id="KW-1185">Reference proteome</keyword>
<dbReference type="PANTHER" id="PTHR34448">
    <property type="entry name" value="AMINOPEPTIDASE"/>
    <property type="match status" value="1"/>
</dbReference>
<dbReference type="STRING" id="159291.SAMN05920897_10267"/>
<dbReference type="EMBL" id="FTMS01000002">
    <property type="protein sequence ID" value="SIP97822.1"/>
    <property type="molecule type" value="Genomic_DNA"/>
</dbReference>
<dbReference type="InterPro" id="IPR000787">
    <property type="entry name" value="Peptidase_M29"/>
</dbReference>